<dbReference type="AlphaFoldDB" id="A0A6H0FTG5"/>
<protein>
    <submittedName>
        <fullName evidence="1">Uncharacterized protein</fullName>
    </submittedName>
</protein>
<evidence type="ECO:0000313" key="1">
    <source>
        <dbReference type="EMBL" id="QIT17618.1"/>
    </source>
</evidence>
<reference evidence="1 2" key="1">
    <citation type="submission" date="2020-03" db="EMBL/GenBank/DDBJ databases">
        <authorList>
            <person name="Zhang L."/>
            <person name="Han X."/>
            <person name="Chen Y."/>
            <person name="Yu Y."/>
        </authorList>
    </citation>
    <scope>NUCLEOTIDE SEQUENCE [LARGE SCALE GENOMIC DNA]</scope>
    <source>
        <strain evidence="1 2">A1254</strain>
    </source>
</reference>
<sequence length="69" mass="8420">MKLLHKIFNNQKVVFKYPIDNDACFIFISSYELLGLLRKATKEEELFGKRIEKFKNIEDYWLDDFRIDK</sequence>
<accession>A0A6H0FTG5</accession>
<dbReference type="EMBL" id="CP049806">
    <property type="protein sequence ID" value="QIT17618.1"/>
    <property type="molecule type" value="Genomic_DNA"/>
</dbReference>
<name>A0A6H0FTG5_ACIPI</name>
<dbReference type="Proteomes" id="UP000501692">
    <property type="component" value="Chromosome"/>
</dbReference>
<proteinExistence type="predicted"/>
<evidence type="ECO:0000313" key="2">
    <source>
        <dbReference type="Proteomes" id="UP000501692"/>
    </source>
</evidence>
<organism evidence="1 2">
    <name type="scientific">Acinetobacter pittii</name>
    <name type="common">Acinetobacter genomosp. 3</name>
    <dbReference type="NCBI Taxonomy" id="48296"/>
    <lineage>
        <taxon>Bacteria</taxon>
        <taxon>Pseudomonadati</taxon>
        <taxon>Pseudomonadota</taxon>
        <taxon>Gammaproteobacteria</taxon>
        <taxon>Moraxellales</taxon>
        <taxon>Moraxellaceae</taxon>
        <taxon>Acinetobacter</taxon>
        <taxon>Acinetobacter calcoaceticus/baumannii complex</taxon>
    </lineage>
</organism>
<dbReference type="RefSeq" id="WP_068530150.1">
    <property type="nucleotide sequence ID" value="NZ_CP018909.1"/>
</dbReference>
<gene>
    <name evidence="1" type="ORF">G8E09_07755</name>
</gene>